<gene>
    <name evidence="1" type="ORF">Fot_34589</name>
</gene>
<dbReference type="AlphaFoldDB" id="A0ABD1SJ88"/>
<dbReference type="EMBL" id="JBFOLJ010000010">
    <property type="protein sequence ID" value="KAL2500741.1"/>
    <property type="molecule type" value="Genomic_DNA"/>
</dbReference>
<dbReference type="SUPFAM" id="SSF54648">
    <property type="entry name" value="DLC"/>
    <property type="match status" value="1"/>
</dbReference>
<accession>A0ABD1SJ88</accession>
<dbReference type="SMART" id="SM01375">
    <property type="entry name" value="Dynein_light"/>
    <property type="match status" value="1"/>
</dbReference>
<name>A0ABD1SJ88_9LAMI</name>
<organism evidence="1 2">
    <name type="scientific">Forsythia ovata</name>
    <dbReference type="NCBI Taxonomy" id="205694"/>
    <lineage>
        <taxon>Eukaryota</taxon>
        <taxon>Viridiplantae</taxon>
        <taxon>Streptophyta</taxon>
        <taxon>Embryophyta</taxon>
        <taxon>Tracheophyta</taxon>
        <taxon>Spermatophyta</taxon>
        <taxon>Magnoliopsida</taxon>
        <taxon>eudicotyledons</taxon>
        <taxon>Gunneridae</taxon>
        <taxon>Pentapetalae</taxon>
        <taxon>asterids</taxon>
        <taxon>lamiids</taxon>
        <taxon>Lamiales</taxon>
        <taxon>Oleaceae</taxon>
        <taxon>Forsythieae</taxon>
        <taxon>Forsythia</taxon>
    </lineage>
</organism>
<dbReference type="PANTHER" id="PTHR11886:SF37">
    <property type="entry name" value="DYNEIN LIGHT CHAIN"/>
    <property type="match status" value="1"/>
</dbReference>
<dbReference type="PANTHER" id="PTHR11886">
    <property type="entry name" value="DYNEIN LIGHT CHAIN"/>
    <property type="match status" value="1"/>
</dbReference>
<dbReference type="InterPro" id="IPR001372">
    <property type="entry name" value="Dynein_light_chain_typ-1/2"/>
</dbReference>
<dbReference type="Proteomes" id="UP001604277">
    <property type="component" value="Unassembled WGS sequence"/>
</dbReference>
<dbReference type="Gene3D" id="3.30.740.10">
    <property type="entry name" value="Protein Inhibitor Of Neuronal Nitric Oxide Synthase"/>
    <property type="match status" value="1"/>
</dbReference>
<evidence type="ECO:0000313" key="2">
    <source>
        <dbReference type="Proteomes" id="UP001604277"/>
    </source>
</evidence>
<proteinExistence type="predicted"/>
<dbReference type="FunFam" id="3.30.740.10:FF:000003">
    <property type="entry name" value="Dynein light chain"/>
    <property type="match status" value="1"/>
</dbReference>
<keyword evidence="2" id="KW-1185">Reference proteome</keyword>
<protein>
    <submittedName>
        <fullName evidence="1">Dynein light chain</fullName>
    </submittedName>
</protein>
<reference evidence="2" key="1">
    <citation type="submission" date="2024-07" db="EMBL/GenBank/DDBJ databases">
        <title>Two chromosome-level genome assemblies of Korean endemic species Abeliophyllum distichum and Forsythia ovata (Oleaceae).</title>
        <authorList>
            <person name="Jang H."/>
        </authorList>
    </citation>
    <scope>NUCLEOTIDE SEQUENCE [LARGE SCALE GENOMIC DNA]</scope>
</reference>
<sequence length="248" mass="27689">MVRSKRKQISMFIRWELEISSQETNYTATVKKSISRGWGLMRSRTYRESADRGGLKVAEGGGEVAESRKSVSIIETRKSVSHVEVNAGSVAAFLQVKVLVTDMPGFMQVHAFKCARRIYDSLEKFSPKHMAYNMKKEFDSVYGPAWHCIVGSSFGSFVTHSTGCFLYFSMEKLYILVFKTKDNGQPSGGFVEGQSSSVVLDKSVGKEINEDLPSMFKLLASLSEEKDVEISLNLTIRKGQGKGYELDS</sequence>
<comment type="caution">
    <text evidence="1">The sequence shown here is derived from an EMBL/GenBank/DDBJ whole genome shotgun (WGS) entry which is preliminary data.</text>
</comment>
<dbReference type="InterPro" id="IPR037177">
    <property type="entry name" value="DLC_sf"/>
</dbReference>
<dbReference type="Pfam" id="PF01221">
    <property type="entry name" value="Dynein_light"/>
    <property type="match status" value="1"/>
</dbReference>
<evidence type="ECO:0000313" key="1">
    <source>
        <dbReference type="EMBL" id="KAL2500741.1"/>
    </source>
</evidence>